<protein>
    <submittedName>
        <fullName evidence="5">TetR/AcrR family transcriptional regulator</fullName>
    </submittedName>
</protein>
<dbReference type="PANTHER" id="PTHR43479">
    <property type="entry name" value="ACREF/ENVCD OPERON REPRESSOR-RELATED"/>
    <property type="match status" value="1"/>
</dbReference>
<sequence>MNGFEKRKERKKEIIWRAALQLYMQHGIRKISVKEIADHANVSQVTIYNYFGSKDELSRYTIEAYMNEQLHAFEDLVHSERSFMEKLDWFFSKKDDAFDSMNLSFLDTFVSSDPEMAELLISYEQKITPLMVTFIEQGQAEHYFNKELSIETLLFYIHLFSSQAMKQLEQMPDGEAKRRVYKELLVVFFDGVRGK</sequence>
<gene>
    <name evidence="5" type="ORF">FN960_13945</name>
</gene>
<reference evidence="5 6" key="1">
    <citation type="submission" date="2019-07" db="EMBL/GenBank/DDBJ databases">
        <authorList>
            <person name="Park Y.J."/>
            <person name="Jeong S.E."/>
            <person name="Jung H.S."/>
        </authorList>
    </citation>
    <scope>NUCLEOTIDE SEQUENCE [LARGE SCALE GENOMIC DNA]</scope>
    <source>
        <strain evidence="6">P16(2019)</strain>
    </source>
</reference>
<organism evidence="5 6">
    <name type="scientific">Alkalicoccobacillus porphyridii</name>
    <dbReference type="NCBI Taxonomy" id="2597270"/>
    <lineage>
        <taxon>Bacteria</taxon>
        <taxon>Bacillati</taxon>
        <taxon>Bacillota</taxon>
        <taxon>Bacilli</taxon>
        <taxon>Bacillales</taxon>
        <taxon>Bacillaceae</taxon>
        <taxon>Alkalicoccobacillus</taxon>
    </lineage>
</organism>
<evidence type="ECO:0000256" key="2">
    <source>
        <dbReference type="ARBA" id="ARBA00023125"/>
    </source>
</evidence>
<evidence type="ECO:0000313" key="5">
    <source>
        <dbReference type="EMBL" id="TSB46000.1"/>
    </source>
</evidence>
<dbReference type="PRINTS" id="PR00455">
    <property type="entry name" value="HTHTETR"/>
</dbReference>
<dbReference type="Proteomes" id="UP000318521">
    <property type="component" value="Unassembled WGS sequence"/>
</dbReference>
<comment type="caution">
    <text evidence="5">The sequence shown here is derived from an EMBL/GenBank/DDBJ whole genome shotgun (WGS) entry which is preliminary data.</text>
</comment>
<dbReference type="PANTHER" id="PTHR43479:SF21">
    <property type="entry name" value="TRANSCRIPTIONAL REGULATOR, TETR FAMILY"/>
    <property type="match status" value="1"/>
</dbReference>
<dbReference type="PROSITE" id="PS50977">
    <property type="entry name" value="HTH_TETR_2"/>
    <property type="match status" value="1"/>
</dbReference>
<dbReference type="InterPro" id="IPR009057">
    <property type="entry name" value="Homeodomain-like_sf"/>
</dbReference>
<dbReference type="InterPro" id="IPR001647">
    <property type="entry name" value="HTH_TetR"/>
</dbReference>
<proteinExistence type="predicted"/>
<accession>A0A553ZX15</accession>
<evidence type="ECO:0000256" key="3">
    <source>
        <dbReference type="PROSITE-ProRule" id="PRU00335"/>
    </source>
</evidence>
<feature type="DNA-binding region" description="H-T-H motif" evidence="3">
    <location>
        <begin position="32"/>
        <end position="51"/>
    </location>
</feature>
<dbReference type="RefSeq" id="WP_143849340.1">
    <property type="nucleotide sequence ID" value="NZ_VLXZ01000008.1"/>
</dbReference>
<evidence type="ECO:0000256" key="1">
    <source>
        <dbReference type="ARBA" id="ARBA00022491"/>
    </source>
</evidence>
<evidence type="ECO:0000259" key="4">
    <source>
        <dbReference type="PROSITE" id="PS50977"/>
    </source>
</evidence>
<dbReference type="EMBL" id="VLXZ01000008">
    <property type="protein sequence ID" value="TSB46000.1"/>
    <property type="molecule type" value="Genomic_DNA"/>
</dbReference>
<feature type="domain" description="HTH tetR-type" evidence="4">
    <location>
        <begin position="9"/>
        <end position="69"/>
    </location>
</feature>
<dbReference type="Pfam" id="PF00440">
    <property type="entry name" value="TetR_N"/>
    <property type="match status" value="1"/>
</dbReference>
<dbReference type="OrthoDB" id="113732at2"/>
<name>A0A553ZX15_9BACI</name>
<keyword evidence="1" id="KW-0678">Repressor</keyword>
<keyword evidence="2 3" id="KW-0238">DNA-binding</keyword>
<dbReference type="Gene3D" id="1.10.357.10">
    <property type="entry name" value="Tetracycline Repressor, domain 2"/>
    <property type="match status" value="1"/>
</dbReference>
<dbReference type="InterPro" id="IPR050624">
    <property type="entry name" value="HTH-type_Tx_Regulator"/>
</dbReference>
<keyword evidence="6" id="KW-1185">Reference proteome</keyword>
<dbReference type="AlphaFoldDB" id="A0A553ZX15"/>
<evidence type="ECO:0000313" key="6">
    <source>
        <dbReference type="Proteomes" id="UP000318521"/>
    </source>
</evidence>
<dbReference type="GO" id="GO:0003677">
    <property type="term" value="F:DNA binding"/>
    <property type="evidence" value="ECO:0007669"/>
    <property type="project" value="UniProtKB-UniRule"/>
</dbReference>
<dbReference type="SUPFAM" id="SSF46689">
    <property type="entry name" value="Homeodomain-like"/>
    <property type="match status" value="1"/>
</dbReference>